<comment type="caution">
    <text evidence="13">The sequence shown here is derived from an EMBL/GenBank/DDBJ whole genome shotgun (WGS) entry which is preliminary data.</text>
</comment>
<dbReference type="SUPFAM" id="SSF49464">
    <property type="entry name" value="Carboxypeptidase regulatory domain-like"/>
    <property type="match status" value="1"/>
</dbReference>
<keyword evidence="10" id="KW-0732">Signal</keyword>
<dbReference type="InterPro" id="IPR000531">
    <property type="entry name" value="Beta-barrel_TonB"/>
</dbReference>
<keyword evidence="3 8" id="KW-1134">Transmembrane beta strand</keyword>
<dbReference type="EMBL" id="JAULBC010000005">
    <property type="protein sequence ID" value="MEX6689081.1"/>
    <property type="molecule type" value="Genomic_DNA"/>
</dbReference>
<evidence type="ECO:0000256" key="5">
    <source>
        <dbReference type="ARBA" id="ARBA00023077"/>
    </source>
</evidence>
<reference evidence="13 14" key="1">
    <citation type="submission" date="2023-07" db="EMBL/GenBank/DDBJ databases">
        <authorList>
            <person name="Lian W.-H."/>
        </authorList>
    </citation>
    <scope>NUCLEOTIDE SEQUENCE [LARGE SCALE GENOMIC DNA]</scope>
    <source>
        <strain evidence="13 14">SYSU DXS3180</strain>
    </source>
</reference>
<dbReference type="Pfam" id="PF00593">
    <property type="entry name" value="TonB_dep_Rec_b-barrel"/>
    <property type="match status" value="1"/>
</dbReference>
<comment type="similarity">
    <text evidence="8 9">Belongs to the TonB-dependent receptor family.</text>
</comment>
<feature type="domain" description="TonB-dependent receptor-like beta-barrel" evidence="11">
    <location>
        <begin position="408"/>
        <end position="878"/>
    </location>
</feature>
<dbReference type="InterPro" id="IPR036942">
    <property type="entry name" value="Beta-barrel_TonB_sf"/>
</dbReference>
<gene>
    <name evidence="13" type="ORF">QTN47_16350</name>
</gene>
<comment type="subcellular location">
    <subcellularLocation>
        <location evidence="1 8">Cell outer membrane</location>
        <topology evidence="1 8">Multi-pass membrane protein</topology>
    </subcellularLocation>
</comment>
<evidence type="ECO:0000256" key="6">
    <source>
        <dbReference type="ARBA" id="ARBA00023136"/>
    </source>
</evidence>
<organism evidence="13 14">
    <name type="scientific">Danxiaibacter flavus</name>
    <dbReference type="NCBI Taxonomy" id="3049108"/>
    <lineage>
        <taxon>Bacteria</taxon>
        <taxon>Pseudomonadati</taxon>
        <taxon>Bacteroidota</taxon>
        <taxon>Chitinophagia</taxon>
        <taxon>Chitinophagales</taxon>
        <taxon>Chitinophagaceae</taxon>
        <taxon>Danxiaibacter</taxon>
    </lineage>
</organism>
<dbReference type="SUPFAM" id="SSF56935">
    <property type="entry name" value="Porins"/>
    <property type="match status" value="1"/>
</dbReference>
<dbReference type="Pfam" id="PF07715">
    <property type="entry name" value="Plug"/>
    <property type="match status" value="1"/>
</dbReference>
<keyword evidence="5 9" id="KW-0798">TonB box</keyword>
<dbReference type="InterPro" id="IPR012910">
    <property type="entry name" value="Plug_dom"/>
</dbReference>
<feature type="chain" id="PRO_5045375564" evidence="10">
    <location>
        <begin position="26"/>
        <end position="999"/>
    </location>
</feature>
<feature type="signal peptide" evidence="10">
    <location>
        <begin position="1"/>
        <end position="25"/>
    </location>
</feature>
<evidence type="ECO:0000259" key="12">
    <source>
        <dbReference type="Pfam" id="PF07715"/>
    </source>
</evidence>
<proteinExistence type="inferred from homology"/>
<keyword evidence="14" id="KW-1185">Reference proteome</keyword>
<dbReference type="PROSITE" id="PS52016">
    <property type="entry name" value="TONB_DEPENDENT_REC_3"/>
    <property type="match status" value="1"/>
</dbReference>
<dbReference type="InterPro" id="IPR023997">
    <property type="entry name" value="TonB-dep_OMP_SusC/RagA_CS"/>
</dbReference>
<name>A0ABV3ZGR5_9BACT</name>
<evidence type="ECO:0000256" key="2">
    <source>
        <dbReference type="ARBA" id="ARBA00022448"/>
    </source>
</evidence>
<protein>
    <submittedName>
        <fullName evidence="13">SusC/RagA family TonB-linked outer membrane protein</fullName>
    </submittedName>
</protein>
<evidence type="ECO:0000256" key="7">
    <source>
        <dbReference type="ARBA" id="ARBA00023237"/>
    </source>
</evidence>
<dbReference type="NCBIfam" id="TIGR04057">
    <property type="entry name" value="SusC_RagA_signa"/>
    <property type="match status" value="1"/>
</dbReference>
<evidence type="ECO:0000256" key="9">
    <source>
        <dbReference type="RuleBase" id="RU003357"/>
    </source>
</evidence>
<dbReference type="Gene3D" id="2.170.130.10">
    <property type="entry name" value="TonB-dependent receptor, plug domain"/>
    <property type="match status" value="1"/>
</dbReference>
<dbReference type="Pfam" id="PF13715">
    <property type="entry name" value="CarbopepD_reg_2"/>
    <property type="match status" value="1"/>
</dbReference>
<accession>A0ABV3ZGR5</accession>
<keyword evidence="6 8" id="KW-0472">Membrane</keyword>
<dbReference type="InterPro" id="IPR008969">
    <property type="entry name" value="CarboxyPept-like_regulatory"/>
</dbReference>
<evidence type="ECO:0000313" key="14">
    <source>
        <dbReference type="Proteomes" id="UP001560573"/>
    </source>
</evidence>
<keyword evidence="4 8" id="KW-0812">Transmembrane</keyword>
<evidence type="ECO:0000256" key="3">
    <source>
        <dbReference type="ARBA" id="ARBA00022452"/>
    </source>
</evidence>
<dbReference type="InterPro" id="IPR039426">
    <property type="entry name" value="TonB-dep_rcpt-like"/>
</dbReference>
<keyword evidence="7 8" id="KW-0998">Cell outer membrane</keyword>
<evidence type="ECO:0000256" key="10">
    <source>
        <dbReference type="SAM" id="SignalP"/>
    </source>
</evidence>
<sequence>MKKTSPLWKFVLLSVCSLLSTFLYAQQKGSIEGRVTGENNQPLAGASVTIRELNRGTAADIDGHYKIANLAVGKYTITVNFIGYQQLEKTLQLSGDETLDFTLQHGTTDIGEVVVIGYGTARKKESTGSLSTVTSKDFQKGSITTPEQLIAGKAPGVSITSNGGAPGSGSTIRIRGGASLSASNDPLIVIDGVPLAYTKNPDGSAAVSGVANPLSLINPNDIESMTILKDAASTAIYGSRASNGVILITTKKGKAGKPVFNFNTQFSLSKVARRVNVLSANQFHTLVDSLGTDAQKALLGTANTDWQDQIYQTGITSDNNLNVTGSVKNIPYRVSAGYLDQTGILKTDKMQRGSLGISLNPKFFDNHLKVDLNLKGAVTKTRFANQDAIGAAATFDPTQPVYAEGKFGGYYEWTKGTGEDAIPNGQATRNPVALLMQKNDEGQVERSYGNIQFDYSFHFLPELHANLNLGYDVSHGHGDVFIPAYAAQAWTDSGRMSKYKQEIANRVGEFYLNYNKDIKSIKSNINATAGYGYYDNMSTNYNYYTLRANGDTIMNTKPAFPYDKPRNTLISYYARLIYTFDGKYILAGSIRSDGSSRFAKDSRWGYFPSLAFTWRLKEEEFLKNSNVLSDLKLRLSYGKTGQQDGIANYSYLPVYALSNNTAQYQLGNSLYNMYRPSAYDSKLKWEQTAAYNVGVDYGFLKNRINGSIDFYYKKTSDLLSVIPIPVGSNFANQLLTNVGNVENRGIEFNINANAVRTSNFNWDIGFNFTYNVNKITKLTAVADSSFLGNPTGGIAGATGYNIQMNSVGYNTNSFFVYKQVYDANGKPIEGAYQDLNKDGIINQKDLYHYKSPFPKFILGFSTQLNYKQWGLNMVMRANLGNYMYNNVASNLDRTQTMLNPLEYLQNGTTDVLNTNFKYSQALSDYYVQNASFLKMDNIGLTYNLGKLGKSRFGLILNANCQNVFTVTKYTGVDPEIFGGIDNKFYPRPRIYTVGANLAF</sequence>
<dbReference type="Gene3D" id="2.40.170.20">
    <property type="entry name" value="TonB-dependent receptor, beta-barrel domain"/>
    <property type="match status" value="1"/>
</dbReference>
<dbReference type="Proteomes" id="UP001560573">
    <property type="component" value="Unassembled WGS sequence"/>
</dbReference>
<evidence type="ECO:0000256" key="4">
    <source>
        <dbReference type="ARBA" id="ARBA00022692"/>
    </source>
</evidence>
<evidence type="ECO:0000313" key="13">
    <source>
        <dbReference type="EMBL" id="MEX6689081.1"/>
    </source>
</evidence>
<feature type="domain" description="TonB-dependent receptor plug" evidence="12">
    <location>
        <begin position="123"/>
        <end position="245"/>
    </location>
</feature>
<keyword evidence="2 8" id="KW-0813">Transport</keyword>
<evidence type="ECO:0000256" key="8">
    <source>
        <dbReference type="PROSITE-ProRule" id="PRU01360"/>
    </source>
</evidence>
<dbReference type="InterPro" id="IPR037066">
    <property type="entry name" value="Plug_dom_sf"/>
</dbReference>
<dbReference type="Gene3D" id="2.60.40.1120">
    <property type="entry name" value="Carboxypeptidase-like, regulatory domain"/>
    <property type="match status" value="1"/>
</dbReference>
<evidence type="ECO:0000256" key="1">
    <source>
        <dbReference type="ARBA" id="ARBA00004571"/>
    </source>
</evidence>
<dbReference type="NCBIfam" id="TIGR04056">
    <property type="entry name" value="OMP_RagA_SusC"/>
    <property type="match status" value="1"/>
</dbReference>
<dbReference type="RefSeq" id="WP_369330489.1">
    <property type="nucleotide sequence ID" value="NZ_JAULBC010000005.1"/>
</dbReference>
<dbReference type="InterPro" id="IPR023996">
    <property type="entry name" value="TonB-dep_OMP_SusC/RagA"/>
</dbReference>
<evidence type="ECO:0000259" key="11">
    <source>
        <dbReference type="Pfam" id="PF00593"/>
    </source>
</evidence>